<accession>A0ABR4QIT4</accession>
<feature type="region of interest" description="Disordered" evidence="1">
    <location>
        <begin position="222"/>
        <end position="284"/>
    </location>
</feature>
<gene>
    <name evidence="2" type="ORF">TcWFU_000538</name>
</gene>
<dbReference type="EMBL" id="JAKROA010000002">
    <property type="protein sequence ID" value="KAL5109698.1"/>
    <property type="molecule type" value="Genomic_DNA"/>
</dbReference>
<reference evidence="2 3" key="1">
    <citation type="journal article" date="2022" name="Front. Cell. Infect. Microbiol.">
        <title>The Genomes of Two Strains of Taenia crassiceps the Animal Model for the Study of Human Cysticercosis.</title>
        <authorList>
            <person name="Bobes R.J."/>
            <person name="Estrada K."/>
            <person name="Rios-Valencia D.G."/>
            <person name="Calderon-Gallegos A."/>
            <person name="de la Torre P."/>
            <person name="Carrero J.C."/>
            <person name="Sanchez-Flores A."/>
            <person name="Laclette J.P."/>
        </authorList>
    </citation>
    <scope>NUCLEOTIDE SEQUENCE [LARGE SCALE GENOMIC DNA]</scope>
    <source>
        <strain evidence="2">WFUcys</strain>
    </source>
</reference>
<proteinExistence type="predicted"/>
<organism evidence="2 3">
    <name type="scientific">Taenia crassiceps</name>
    <dbReference type="NCBI Taxonomy" id="6207"/>
    <lineage>
        <taxon>Eukaryota</taxon>
        <taxon>Metazoa</taxon>
        <taxon>Spiralia</taxon>
        <taxon>Lophotrochozoa</taxon>
        <taxon>Platyhelminthes</taxon>
        <taxon>Cestoda</taxon>
        <taxon>Eucestoda</taxon>
        <taxon>Cyclophyllidea</taxon>
        <taxon>Taeniidae</taxon>
        <taxon>Taenia</taxon>
    </lineage>
</organism>
<keyword evidence="3" id="KW-1185">Reference proteome</keyword>
<evidence type="ECO:0000313" key="3">
    <source>
        <dbReference type="Proteomes" id="UP001651158"/>
    </source>
</evidence>
<dbReference type="Proteomes" id="UP001651158">
    <property type="component" value="Unassembled WGS sequence"/>
</dbReference>
<comment type="caution">
    <text evidence="2">The sequence shown here is derived from an EMBL/GenBank/DDBJ whole genome shotgun (WGS) entry which is preliminary data.</text>
</comment>
<evidence type="ECO:0000313" key="2">
    <source>
        <dbReference type="EMBL" id="KAL5109698.1"/>
    </source>
</evidence>
<name>A0ABR4QIT4_9CEST</name>
<protein>
    <submittedName>
        <fullName evidence="2">Uncharacterized protein</fullName>
    </submittedName>
</protein>
<feature type="compositionally biased region" description="Polar residues" evidence="1">
    <location>
        <begin position="269"/>
        <end position="281"/>
    </location>
</feature>
<feature type="compositionally biased region" description="Basic and acidic residues" evidence="1">
    <location>
        <begin position="252"/>
        <end position="264"/>
    </location>
</feature>
<sequence>MLEESRRYLKSMREFLLRQTNAYLIQFQGGSDALGGQKSLHQLVGFKTIQKFQSRWTSAERLLAEQYFRLWLSNARQMISQGNMSTNFYNQKLVSRRFTVWRLAVQKPNRPTMSDAVIINVHRMLRQCLIAWLMTTRLEKCTHISENRMHLMKEKIGRFIQWTTESSPLPQPESVSTLPSALNLNPCCVDSDDDKQEEGTGGPMAYRNKGTFCLHSLVNKTQANDQAREQSKAANKGRRLGNRSVQSLGQDGGERASVDSEQSKLRPRTCQSKAGATSSLKRSSEVALKLQEMQDKRIRHLQESNERRKQVRLAKLARLREETDRAQKVIEEENRRRAQEVKERRLRKAERQKRLEALMAKERVNAAKADNFRRYLCLKYHGFFPWMRYLQQFHDDVLRACQSNQLRLQRAPFQAWLKSAQWTSTRKHAIANASYFRMLSRKVFSNLTQAVKVRQFSMQNASNFYDQSVLKKYTQNWIVHYKRVEEANLAKSEMAANYFVRTIQHKCFERMVQTPCCIPFAPSVKEENNANGDDDDLCVCYKSPLGMIL</sequence>
<evidence type="ECO:0000256" key="1">
    <source>
        <dbReference type="SAM" id="MobiDB-lite"/>
    </source>
</evidence>